<organism evidence="1 2">
    <name type="scientific">Acidithiobacillus thiooxidans ATCC 19377</name>
    <dbReference type="NCBI Taxonomy" id="637390"/>
    <lineage>
        <taxon>Bacteria</taxon>
        <taxon>Pseudomonadati</taxon>
        <taxon>Pseudomonadota</taxon>
        <taxon>Acidithiobacillia</taxon>
        <taxon>Acidithiobacillales</taxon>
        <taxon>Acidithiobacillaceae</taxon>
        <taxon>Acidithiobacillus</taxon>
    </lineage>
</organism>
<proteinExistence type="predicted"/>
<dbReference type="Proteomes" id="UP000363590">
    <property type="component" value="Chromosome"/>
</dbReference>
<evidence type="ECO:0000313" key="2">
    <source>
        <dbReference type="Proteomes" id="UP000363590"/>
    </source>
</evidence>
<gene>
    <name evidence="1" type="ORF">GCD22_00740</name>
</gene>
<dbReference type="KEGG" id="atx:GCD22_00740"/>
<name>A0A5P9XPY0_ACITH</name>
<accession>A0A5P9XPY0</accession>
<dbReference type="AlphaFoldDB" id="A0A5P9XPY0"/>
<evidence type="ECO:0000313" key="1">
    <source>
        <dbReference type="EMBL" id="QFX95206.1"/>
    </source>
</evidence>
<sequence length="70" mass="7796">MILGALDDLGGQTWLVAQAKADPRAFMSLLGRILPSEISLDAHVTHDPIVEIRRTIVDPRIVEEVRHDQV</sequence>
<dbReference type="EMBL" id="CP045571">
    <property type="protein sequence ID" value="QFX95206.1"/>
    <property type="molecule type" value="Genomic_DNA"/>
</dbReference>
<protein>
    <submittedName>
        <fullName evidence="1">Uncharacterized protein</fullName>
    </submittedName>
</protein>
<reference evidence="1 2" key="1">
    <citation type="submission" date="2019-10" db="EMBL/GenBank/DDBJ databases">
        <authorList>
            <person name="Wang R."/>
        </authorList>
    </citation>
    <scope>NUCLEOTIDE SEQUENCE [LARGE SCALE GENOMIC DNA]</scope>
    <source>
        <strain evidence="1 2">ATCC 19377</strain>
    </source>
</reference>